<dbReference type="SUPFAM" id="SSF81901">
    <property type="entry name" value="HCP-like"/>
    <property type="match status" value="1"/>
</dbReference>
<dbReference type="AlphaFoldDB" id="A0A9P5RNQ0"/>
<feature type="compositionally biased region" description="Low complexity" evidence="1">
    <location>
        <begin position="136"/>
        <end position="146"/>
    </location>
</feature>
<reference evidence="2" key="1">
    <citation type="journal article" date="2020" name="Fungal Divers.">
        <title>Resolving the Mortierellaceae phylogeny through synthesis of multi-gene phylogenetics and phylogenomics.</title>
        <authorList>
            <person name="Vandepol N."/>
            <person name="Liber J."/>
            <person name="Desiro A."/>
            <person name="Na H."/>
            <person name="Kennedy M."/>
            <person name="Barry K."/>
            <person name="Grigoriev I.V."/>
            <person name="Miller A.N."/>
            <person name="O'Donnell K."/>
            <person name="Stajich J.E."/>
            <person name="Bonito G."/>
        </authorList>
    </citation>
    <scope>NUCLEOTIDE SEQUENCE</scope>
    <source>
        <strain evidence="2">NRRL 6426</strain>
    </source>
</reference>
<feature type="compositionally biased region" description="Polar residues" evidence="1">
    <location>
        <begin position="95"/>
        <end position="111"/>
    </location>
</feature>
<organism evidence="2 3">
    <name type="scientific">Linnemannia schmuckeri</name>
    <dbReference type="NCBI Taxonomy" id="64567"/>
    <lineage>
        <taxon>Eukaryota</taxon>
        <taxon>Fungi</taxon>
        <taxon>Fungi incertae sedis</taxon>
        <taxon>Mucoromycota</taxon>
        <taxon>Mortierellomycotina</taxon>
        <taxon>Mortierellomycetes</taxon>
        <taxon>Mortierellales</taxon>
        <taxon>Mortierellaceae</taxon>
        <taxon>Linnemannia</taxon>
    </lineage>
</organism>
<dbReference type="GO" id="GO:0032153">
    <property type="term" value="C:cell division site"/>
    <property type="evidence" value="ECO:0007669"/>
    <property type="project" value="TreeGrafter"/>
</dbReference>
<comment type="caution">
    <text evidence="2">The sequence shown here is derived from an EMBL/GenBank/DDBJ whole genome shotgun (WGS) entry which is preliminary data.</text>
</comment>
<feature type="compositionally biased region" description="Low complexity" evidence="1">
    <location>
        <begin position="199"/>
        <end position="209"/>
    </location>
</feature>
<proteinExistence type="predicted"/>
<evidence type="ECO:0000313" key="2">
    <source>
        <dbReference type="EMBL" id="KAF9137538.1"/>
    </source>
</evidence>
<evidence type="ECO:0000313" key="3">
    <source>
        <dbReference type="Proteomes" id="UP000748756"/>
    </source>
</evidence>
<dbReference type="Gene3D" id="1.25.40.10">
    <property type="entry name" value="Tetratricopeptide repeat domain"/>
    <property type="match status" value="1"/>
</dbReference>
<gene>
    <name evidence="2" type="ORF">BG015_002694</name>
</gene>
<name>A0A9P5RNQ0_9FUNG</name>
<protein>
    <submittedName>
        <fullName evidence="2">Uncharacterized protein</fullName>
    </submittedName>
</protein>
<sequence>GDPDSQNETAQCFLDGVGVEKNAFEAARYYRLASDQGASQLGNSWIWKPKYDQYCEQHAAATAAESAARKAAAKNGGSGAPVPVPPIVPPPITTGRLSPTNGGGFSSSLASSVKKHLHRKSFGATPTPPSGGGGPATAPLTGPNAASSGTTAGGMDKAEAARKGRYNLAGDLISSSQLELRIKQAEQLTNATVGPILSADANGGNVQQGQGDGKKKHHRWSIWHATNRHRRTSSD</sequence>
<dbReference type="Proteomes" id="UP000748756">
    <property type="component" value="Unassembled WGS sequence"/>
</dbReference>
<keyword evidence="3" id="KW-1185">Reference proteome</keyword>
<feature type="compositionally biased region" description="Basic residues" evidence="1">
    <location>
        <begin position="214"/>
        <end position="235"/>
    </location>
</feature>
<dbReference type="PANTHER" id="PTHR43628">
    <property type="entry name" value="ACTIVATOR OF C KINASE PROTEIN 1-RELATED"/>
    <property type="match status" value="1"/>
</dbReference>
<feature type="region of interest" description="Disordered" evidence="1">
    <location>
        <begin position="72"/>
        <end position="157"/>
    </location>
</feature>
<feature type="non-terminal residue" evidence="2">
    <location>
        <position position="1"/>
    </location>
</feature>
<evidence type="ECO:0000256" key="1">
    <source>
        <dbReference type="SAM" id="MobiDB-lite"/>
    </source>
</evidence>
<dbReference type="PANTHER" id="PTHR43628:SF1">
    <property type="entry name" value="CHITIN SYNTHASE REGULATORY FACTOR 2-RELATED"/>
    <property type="match status" value="1"/>
</dbReference>
<feature type="compositionally biased region" description="Pro residues" evidence="1">
    <location>
        <begin position="82"/>
        <end position="92"/>
    </location>
</feature>
<dbReference type="InterPro" id="IPR052945">
    <property type="entry name" value="Mitotic_Regulator"/>
</dbReference>
<feature type="region of interest" description="Disordered" evidence="1">
    <location>
        <begin position="199"/>
        <end position="235"/>
    </location>
</feature>
<dbReference type="SMART" id="SM00671">
    <property type="entry name" value="SEL1"/>
    <property type="match status" value="1"/>
</dbReference>
<dbReference type="GO" id="GO:0010972">
    <property type="term" value="P:negative regulation of G2/M transition of mitotic cell cycle"/>
    <property type="evidence" value="ECO:0007669"/>
    <property type="project" value="TreeGrafter"/>
</dbReference>
<dbReference type="InterPro" id="IPR011990">
    <property type="entry name" value="TPR-like_helical_dom_sf"/>
</dbReference>
<dbReference type="InterPro" id="IPR006597">
    <property type="entry name" value="Sel1-like"/>
</dbReference>
<dbReference type="EMBL" id="JAAAUQ010001551">
    <property type="protein sequence ID" value="KAF9137538.1"/>
    <property type="molecule type" value="Genomic_DNA"/>
</dbReference>
<dbReference type="OrthoDB" id="2148946at2759"/>
<accession>A0A9P5RNQ0</accession>